<keyword evidence="3" id="KW-1185">Reference proteome</keyword>
<dbReference type="EMBL" id="JANJYJ010000003">
    <property type="protein sequence ID" value="KAK3221879.1"/>
    <property type="molecule type" value="Genomic_DNA"/>
</dbReference>
<dbReference type="Proteomes" id="UP001281410">
    <property type="component" value="Unassembled WGS sequence"/>
</dbReference>
<evidence type="ECO:0000259" key="1">
    <source>
        <dbReference type="Pfam" id="PF13456"/>
    </source>
</evidence>
<reference evidence="2" key="1">
    <citation type="journal article" date="2023" name="Plant J.">
        <title>Genome sequences and population genomics provide insights into the demographic history, inbreeding, and mutation load of two 'living fossil' tree species of Dipteronia.</title>
        <authorList>
            <person name="Feng Y."/>
            <person name="Comes H.P."/>
            <person name="Chen J."/>
            <person name="Zhu S."/>
            <person name="Lu R."/>
            <person name="Zhang X."/>
            <person name="Li P."/>
            <person name="Qiu J."/>
            <person name="Olsen K.M."/>
            <person name="Qiu Y."/>
        </authorList>
    </citation>
    <scope>NUCLEOTIDE SEQUENCE</scope>
    <source>
        <strain evidence="2">NBL</strain>
    </source>
</reference>
<dbReference type="AlphaFoldDB" id="A0AAE0AQR4"/>
<name>A0AAE0AQR4_9ROSI</name>
<sequence length="483" mass="54034">MHALKRKKKGRRGALALELNMSKAYDKGLSRLFHRAKIVGDISRFRCIRQGPKTSHLFFTDDCMIFTKASDRDCHAIKRILEAYSKASSKVVNFNKSALCVSRRVSQRRARNCAQIIGVLLMGCHERYLGLPSFTSQLWFFMLLVLRSFMWGREIISKGSRWRIGDGSSVRIYSDRWIPRPTTSKVVSPVQLGEHATVVELKLPSGCGMNGLSLTESWWKCLWRMKMPAQMDMSFMEFILECRKLINSEDLEVLCISLWRAFHNSKIILADEIVPWAKAFHDNFRKGIDAKRASASIRCLVPNSWCPPDEGFFKANSNASLGMGNGKVGIGIIIRDYLGEVLASCSLPILVALALDVAEATAIFRGFIFASEAGLLPCTLESDAQVVVKLINTSNVPLSKIVGFEPLTTYVEGRCIATSTKKDIICFLDCHPDCKVVFAPRQDNMAAHNLAKLGLSLDADLFWLEETPSCVAPTVWGERPAQL</sequence>
<dbReference type="CDD" id="cd06222">
    <property type="entry name" value="RNase_H_like"/>
    <property type="match status" value="1"/>
</dbReference>
<dbReference type="InterPro" id="IPR044730">
    <property type="entry name" value="RNase_H-like_dom_plant"/>
</dbReference>
<protein>
    <recommendedName>
        <fullName evidence="1">RNase H type-1 domain-containing protein</fullName>
    </recommendedName>
</protein>
<dbReference type="InterPro" id="IPR002156">
    <property type="entry name" value="RNaseH_domain"/>
</dbReference>
<dbReference type="InterPro" id="IPR052929">
    <property type="entry name" value="RNase_H-like_EbsB-rel"/>
</dbReference>
<dbReference type="Gene3D" id="3.30.420.10">
    <property type="entry name" value="Ribonuclease H-like superfamily/Ribonuclease H"/>
    <property type="match status" value="1"/>
</dbReference>
<dbReference type="InterPro" id="IPR036397">
    <property type="entry name" value="RNaseH_sf"/>
</dbReference>
<dbReference type="PANTHER" id="PTHR47074:SF11">
    <property type="entry name" value="REVERSE TRANSCRIPTASE-LIKE PROTEIN"/>
    <property type="match status" value="1"/>
</dbReference>
<dbReference type="Pfam" id="PF13456">
    <property type="entry name" value="RVT_3"/>
    <property type="match status" value="1"/>
</dbReference>
<evidence type="ECO:0000313" key="2">
    <source>
        <dbReference type="EMBL" id="KAK3221879.1"/>
    </source>
</evidence>
<dbReference type="GO" id="GO:0003676">
    <property type="term" value="F:nucleic acid binding"/>
    <property type="evidence" value="ECO:0007669"/>
    <property type="project" value="InterPro"/>
</dbReference>
<comment type="caution">
    <text evidence="2">The sequence shown here is derived from an EMBL/GenBank/DDBJ whole genome shotgun (WGS) entry which is preliminary data.</text>
</comment>
<feature type="domain" description="RNase H type-1" evidence="1">
    <location>
        <begin position="316"/>
        <end position="395"/>
    </location>
</feature>
<dbReference type="PANTHER" id="PTHR47074">
    <property type="entry name" value="BNAC02G40300D PROTEIN"/>
    <property type="match status" value="1"/>
</dbReference>
<accession>A0AAE0AQR4</accession>
<gene>
    <name evidence="2" type="ORF">Dsin_008904</name>
</gene>
<dbReference type="GO" id="GO:0004523">
    <property type="term" value="F:RNA-DNA hybrid ribonuclease activity"/>
    <property type="evidence" value="ECO:0007669"/>
    <property type="project" value="InterPro"/>
</dbReference>
<proteinExistence type="predicted"/>
<organism evidence="2 3">
    <name type="scientific">Dipteronia sinensis</name>
    <dbReference type="NCBI Taxonomy" id="43782"/>
    <lineage>
        <taxon>Eukaryota</taxon>
        <taxon>Viridiplantae</taxon>
        <taxon>Streptophyta</taxon>
        <taxon>Embryophyta</taxon>
        <taxon>Tracheophyta</taxon>
        <taxon>Spermatophyta</taxon>
        <taxon>Magnoliopsida</taxon>
        <taxon>eudicotyledons</taxon>
        <taxon>Gunneridae</taxon>
        <taxon>Pentapetalae</taxon>
        <taxon>rosids</taxon>
        <taxon>malvids</taxon>
        <taxon>Sapindales</taxon>
        <taxon>Sapindaceae</taxon>
        <taxon>Hippocastanoideae</taxon>
        <taxon>Acereae</taxon>
        <taxon>Dipteronia</taxon>
    </lineage>
</organism>
<evidence type="ECO:0000313" key="3">
    <source>
        <dbReference type="Proteomes" id="UP001281410"/>
    </source>
</evidence>